<sequence>MRASPPPFDPAAAPPAPDYAGPANWASLPSIRDDGDMTPKGVPEPPQLRAPVDVFFIHSDVPLRSAVWNADTRDVWFNGDVGQTTIRNQASAFNGCCAIYAPRYRQANPAFTSGDGSGAFDLAYSDILRAFREFRRRVGDRPFIVAGHGGGARLGRLLIEREIDGQPIAARMVAAYLIGDPLPLDWFDARGTVRHCAGESDTGCVVAWSIRIEGTKPSANRAACNNPLSWTTGPALAPRTAHRGAWMRNGYEFPEPLRAPDAGLITARCGADGMLYVSPPGEPHASRMAPGGSNGALDYQLVYMDLRHNAAARVAAFLARR</sequence>
<protein>
    <submittedName>
        <fullName evidence="2">DUF3089 domain-containing protein</fullName>
    </submittedName>
</protein>
<dbReference type="EMBL" id="JBELQC010000001">
    <property type="protein sequence ID" value="MFL9840894.1"/>
    <property type="molecule type" value="Genomic_DNA"/>
</dbReference>
<accession>A0ABW8YL36</accession>
<gene>
    <name evidence="2" type="ORF">ABS767_07980</name>
</gene>
<feature type="compositionally biased region" description="Pro residues" evidence="1">
    <location>
        <begin position="1"/>
        <end position="17"/>
    </location>
</feature>
<evidence type="ECO:0000256" key="1">
    <source>
        <dbReference type="SAM" id="MobiDB-lite"/>
    </source>
</evidence>
<feature type="region of interest" description="Disordered" evidence="1">
    <location>
        <begin position="1"/>
        <end position="46"/>
    </location>
</feature>
<comment type="caution">
    <text evidence="2">The sequence shown here is derived from an EMBL/GenBank/DDBJ whole genome shotgun (WGS) entry which is preliminary data.</text>
</comment>
<evidence type="ECO:0000313" key="2">
    <source>
        <dbReference type="EMBL" id="MFL9840894.1"/>
    </source>
</evidence>
<dbReference type="Proteomes" id="UP001629244">
    <property type="component" value="Unassembled WGS sequence"/>
</dbReference>
<dbReference type="Pfam" id="PF11288">
    <property type="entry name" value="DUF3089"/>
    <property type="match status" value="1"/>
</dbReference>
<dbReference type="InterPro" id="IPR029058">
    <property type="entry name" value="AB_hydrolase_fold"/>
</dbReference>
<name>A0ABW8YL36_9SPHN</name>
<proteinExistence type="predicted"/>
<dbReference type="InterPro" id="IPR021440">
    <property type="entry name" value="DUF3089"/>
</dbReference>
<dbReference type="SUPFAM" id="SSF53474">
    <property type="entry name" value="alpha/beta-Hydrolases"/>
    <property type="match status" value="1"/>
</dbReference>
<organism evidence="2 3">
    <name type="scientific">Sphingomonas plantiphila</name>
    <dbReference type="NCBI Taxonomy" id="3163295"/>
    <lineage>
        <taxon>Bacteria</taxon>
        <taxon>Pseudomonadati</taxon>
        <taxon>Pseudomonadota</taxon>
        <taxon>Alphaproteobacteria</taxon>
        <taxon>Sphingomonadales</taxon>
        <taxon>Sphingomonadaceae</taxon>
        <taxon>Sphingomonas</taxon>
    </lineage>
</organism>
<evidence type="ECO:0000313" key="3">
    <source>
        <dbReference type="Proteomes" id="UP001629244"/>
    </source>
</evidence>
<reference evidence="2 3" key="1">
    <citation type="submission" date="2024-06" db="EMBL/GenBank/DDBJ databases">
        <authorList>
            <person name="Kaempfer P."/>
            <person name="Viver T."/>
        </authorList>
    </citation>
    <scope>NUCLEOTIDE SEQUENCE [LARGE SCALE GENOMIC DNA]</scope>
    <source>
        <strain evidence="2 3">ST-64</strain>
    </source>
</reference>
<keyword evidence="3" id="KW-1185">Reference proteome</keyword>
<dbReference type="RefSeq" id="WP_408077815.1">
    <property type="nucleotide sequence ID" value="NZ_JBELQC010000001.1"/>
</dbReference>